<dbReference type="AlphaFoldDB" id="A0A6A5ZL32"/>
<evidence type="ECO:0000313" key="2">
    <source>
        <dbReference type="EMBL" id="KAF2119985.1"/>
    </source>
</evidence>
<evidence type="ECO:0000313" key="3">
    <source>
        <dbReference type="Proteomes" id="UP000799770"/>
    </source>
</evidence>
<sequence>MLILTILLALFSALISATPTPQLRNTTDIVPQLLHLPDTSIPGETAGNVQLQDGGYFVLYAEYAPGYWDQFKSPIKQYWIKMGHVHCDFHSAWPPSESNLVYRTTTSGDRNEGPNPMNCCAVYYSCQKPPPLPEIE</sequence>
<dbReference type="Proteomes" id="UP000799770">
    <property type="component" value="Unassembled WGS sequence"/>
</dbReference>
<gene>
    <name evidence="2" type="ORF">BDV96DRAFT_641851</name>
</gene>
<name>A0A6A5ZL32_9PLEO</name>
<accession>A0A6A5ZL32</accession>
<protein>
    <submittedName>
        <fullName evidence="2">Uncharacterized protein</fullName>
    </submittedName>
</protein>
<proteinExistence type="predicted"/>
<keyword evidence="1" id="KW-0732">Signal</keyword>
<evidence type="ECO:0000256" key="1">
    <source>
        <dbReference type="SAM" id="SignalP"/>
    </source>
</evidence>
<feature type="chain" id="PRO_5025448365" evidence="1">
    <location>
        <begin position="18"/>
        <end position="136"/>
    </location>
</feature>
<dbReference type="EMBL" id="ML977314">
    <property type="protein sequence ID" value="KAF2119985.1"/>
    <property type="molecule type" value="Genomic_DNA"/>
</dbReference>
<feature type="signal peptide" evidence="1">
    <location>
        <begin position="1"/>
        <end position="17"/>
    </location>
</feature>
<organism evidence="2 3">
    <name type="scientific">Lophiotrema nucula</name>
    <dbReference type="NCBI Taxonomy" id="690887"/>
    <lineage>
        <taxon>Eukaryota</taxon>
        <taxon>Fungi</taxon>
        <taxon>Dikarya</taxon>
        <taxon>Ascomycota</taxon>
        <taxon>Pezizomycotina</taxon>
        <taxon>Dothideomycetes</taxon>
        <taxon>Pleosporomycetidae</taxon>
        <taxon>Pleosporales</taxon>
        <taxon>Lophiotremataceae</taxon>
        <taxon>Lophiotrema</taxon>
    </lineage>
</organism>
<keyword evidence="3" id="KW-1185">Reference proteome</keyword>
<reference evidence="2" key="1">
    <citation type="journal article" date="2020" name="Stud. Mycol.">
        <title>101 Dothideomycetes genomes: a test case for predicting lifestyles and emergence of pathogens.</title>
        <authorList>
            <person name="Haridas S."/>
            <person name="Albert R."/>
            <person name="Binder M."/>
            <person name="Bloem J."/>
            <person name="Labutti K."/>
            <person name="Salamov A."/>
            <person name="Andreopoulos B."/>
            <person name="Baker S."/>
            <person name="Barry K."/>
            <person name="Bills G."/>
            <person name="Bluhm B."/>
            <person name="Cannon C."/>
            <person name="Castanera R."/>
            <person name="Culley D."/>
            <person name="Daum C."/>
            <person name="Ezra D."/>
            <person name="Gonzalez J."/>
            <person name="Henrissat B."/>
            <person name="Kuo A."/>
            <person name="Liang C."/>
            <person name="Lipzen A."/>
            <person name="Lutzoni F."/>
            <person name="Magnuson J."/>
            <person name="Mondo S."/>
            <person name="Nolan M."/>
            <person name="Ohm R."/>
            <person name="Pangilinan J."/>
            <person name="Park H.-J."/>
            <person name="Ramirez L."/>
            <person name="Alfaro M."/>
            <person name="Sun H."/>
            <person name="Tritt A."/>
            <person name="Yoshinaga Y."/>
            <person name="Zwiers L.-H."/>
            <person name="Turgeon B."/>
            <person name="Goodwin S."/>
            <person name="Spatafora J."/>
            <person name="Crous P."/>
            <person name="Grigoriev I."/>
        </authorList>
    </citation>
    <scope>NUCLEOTIDE SEQUENCE</scope>
    <source>
        <strain evidence="2">CBS 627.86</strain>
    </source>
</reference>